<feature type="domain" description="Aminoacyl-transfer RNA synthetases class-II family profile" evidence="10">
    <location>
        <begin position="38"/>
        <end position="309"/>
    </location>
</feature>
<comment type="catalytic activity">
    <reaction evidence="9">
        <text>tRNA(Pro) + L-proline + ATP = L-prolyl-tRNA(Pro) + AMP + diphosphate</text>
        <dbReference type="Rhea" id="RHEA:14305"/>
        <dbReference type="Rhea" id="RHEA-COMP:9700"/>
        <dbReference type="Rhea" id="RHEA-COMP:9702"/>
        <dbReference type="ChEBI" id="CHEBI:30616"/>
        <dbReference type="ChEBI" id="CHEBI:33019"/>
        <dbReference type="ChEBI" id="CHEBI:60039"/>
        <dbReference type="ChEBI" id="CHEBI:78442"/>
        <dbReference type="ChEBI" id="CHEBI:78532"/>
        <dbReference type="ChEBI" id="CHEBI:456215"/>
        <dbReference type="EC" id="6.1.1.15"/>
    </reaction>
</comment>
<dbReference type="GO" id="GO:0006433">
    <property type="term" value="P:prolyl-tRNA aminoacylation"/>
    <property type="evidence" value="ECO:0007669"/>
    <property type="project" value="InterPro"/>
</dbReference>
<evidence type="ECO:0000256" key="4">
    <source>
        <dbReference type="ARBA" id="ARBA00022741"/>
    </source>
</evidence>
<dbReference type="EMBL" id="MHVR01000014">
    <property type="protein sequence ID" value="OHA95927.1"/>
    <property type="molecule type" value="Genomic_DNA"/>
</dbReference>
<protein>
    <recommendedName>
        <fullName evidence="2">Proline--tRNA ligase</fullName>
        <ecNumber evidence="1">6.1.1.15</ecNumber>
    </recommendedName>
    <alternativeName>
        <fullName evidence="8">Prolyl-tRNA synthetase</fullName>
    </alternativeName>
</protein>
<dbReference type="GO" id="GO:0004827">
    <property type="term" value="F:proline-tRNA ligase activity"/>
    <property type="evidence" value="ECO:0007669"/>
    <property type="project" value="UniProtKB-EC"/>
</dbReference>
<dbReference type="InterPro" id="IPR036621">
    <property type="entry name" value="Anticodon-bd_dom_sf"/>
</dbReference>
<dbReference type="Proteomes" id="UP000178175">
    <property type="component" value="Unassembled WGS sequence"/>
</dbReference>
<dbReference type="Pfam" id="PF00587">
    <property type="entry name" value="tRNA-synt_2b"/>
    <property type="match status" value="1"/>
</dbReference>
<evidence type="ECO:0000256" key="1">
    <source>
        <dbReference type="ARBA" id="ARBA00012831"/>
    </source>
</evidence>
<dbReference type="PRINTS" id="PR01046">
    <property type="entry name" value="TRNASYNTHPRO"/>
</dbReference>
<evidence type="ECO:0000256" key="7">
    <source>
        <dbReference type="ARBA" id="ARBA00023146"/>
    </source>
</evidence>
<dbReference type="InterPro" id="IPR050062">
    <property type="entry name" value="Pro-tRNA_synthetase"/>
</dbReference>
<keyword evidence="6" id="KW-0648">Protein biosynthesis</keyword>
<reference evidence="11 12" key="1">
    <citation type="journal article" date="2016" name="Nat. Commun.">
        <title>Thousands of microbial genomes shed light on interconnected biogeochemical processes in an aquifer system.</title>
        <authorList>
            <person name="Anantharaman K."/>
            <person name="Brown C.T."/>
            <person name="Hug L.A."/>
            <person name="Sharon I."/>
            <person name="Castelle C.J."/>
            <person name="Probst A.J."/>
            <person name="Thomas B.C."/>
            <person name="Singh A."/>
            <person name="Wilkins M.J."/>
            <person name="Karaoz U."/>
            <person name="Brodie E.L."/>
            <person name="Williams K.H."/>
            <person name="Hubbard S.S."/>
            <person name="Banfield J.F."/>
        </authorList>
    </citation>
    <scope>NUCLEOTIDE SEQUENCE [LARGE SCALE GENOMIC DNA]</scope>
</reference>
<evidence type="ECO:0000256" key="9">
    <source>
        <dbReference type="ARBA" id="ARBA00047671"/>
    </source>
</evidence>
<evidence type="ECO:0000256" key="5">
    <source>
        <dbReference type="ARBA" id="ARBA00022840"/>
    </source>
</evidence>
<name>A0A1G2TF60_9BACT</name>
<evidence type="ECO:0000313" key="11">
    <source>
        <dbReference type="EMBL" id="OHA95927.1"/>
    </source>
</evidence>
<keyword evidence="5" id="KW-0067">ATP-binding</keyword>
<dbReference type="PROSITE" id="PS50862">
    <property type="entry name" value="AA_TRNA_LIGASE_II"/>
    <property type="match status" value="1"/>
</dbReference>
<dbReference type="PANTHER" id="PTHR42753:SF2">
    <property type="entry name" value="PROLINE--TRNA LIGASE"/>
    <property type="match status" value="1"/>
</dbReference>
<dbReference type="AlphaFoldDB" id="A0A1G2TF60"/>
<organism evidence="11 12">
    <name type="scientific">Candidatus Zambryskibacteria bacterium RIFCSPHIGHO2_02_FULL_43_14</name>
    <dbReference type="NCBI Taxonomy" id="1802748"/>
    <lineage>
        <taxon>Bacteria</taxon>
        <taxon>Candidatus Zambryskiibacteriota</taxon>
    </lineage>
</organism>
<dbReference type="InterPro" id="IPR044140">
    <property type="entry name" value="ProRS_anticodon_short"/>
</dbReference>
<dbReference type="GO" id="GO:0005829">
    <property type="term" value="C:cytosol"/>
    <property type="evidence" value="ECO:0007669"/>
    <property type="project" value="TreeGrafter"/>
</dbReference>
<dbReference type="Gene3D" id="3.40.50.800">
    <property type="entry name" value="Anticodon-binding domain"/>
    <property type="match status" value="1"/>
</dbReference>
<dbReference type="SUPFAM" id="SSF55681">
    <property type="entry name" value="Class II aaRS and biotin synthetases"/>
    <property type="match status" value="1"/>
</dbReference>
<keyword evidence="7 11" id="KW-0030">Aminoacyl-tRNA synthetase</keyword>
<evidence type="ECO:0000256" key="3">
    <source>
        <dbReference type="ARBA" id="ARBA00022598"/>
    </source>
</evidence>
<dbReference type="InterPro" id="IPR045864">
    <property type="entry name" value="aa-tRNA-synth_II/BPL/LPL"/>
</dbReference>
<gene>
    <name evidence="11" type="ORF">A3C70_02885</name>
</gene>
<keyword evidence="4" id="KW-0547">Nucleotide-binding</keyword>
<keyword evidence="3" id="KW-0436">Ligase</keyword>
<dbReference type="SUPFAM" id="SSF52954">
    <property type="entry name" value="Class II aaRS ABD-related"/>
    <property type="match status" value="1"/>
</dbReference>
<sequence>MRQSKLFTKTRKEAPSDEVSKNAILLTRAGFIHKEFAGVYSYLPLGLRVLKKIENIIREEMNAIGGQELLMTALQDSEIWKKTNRWDDKVVDNWFKTKLVNGNELGIANTHEEPITAMLTEFISSYKDLPLYVYQFQTKFRNELRAKSGIMRVREFLMKDLYSFSKTEEEFKEFYEKCANAYMKIFARVGLGDRTYRTVATGGSFTTNLTDEFQTLSEAGEDIIYITDEDKKRAVNKEVEDKSVEGRKSIEVGNIFPYGSKYPDVFGLHFKDEKGERRPIFMGAYGIGLGRLMGTVVEVLSDEKGIVWPKEIAPFQVHLLSLSNKTKKFADEIYQTLITKEVEALYDDRDVRAGEKFADADLIGIPMCVVIGEKAIESNILEVKDRASGKTKEITFEHLINELKS</sequence>
<evidence type="ECO:0000256" key="2">
    <source>
        <dbReference type="ARBA" id="ARBA00019110"/>
    </source>
</evidence>
<evidence type="ECO:0000259" key="10">
    <source>
        <dbReference type="PROSITE" id="PS50862"/>
    </source>
</evidence>
<evidence type="ECO:0000256" key="6">
    <source>
        <dbReference type="ARBA" id="ARBA00022917"/>
    </source>
</evidence>
<comment type="caution">
    <text evidence="11">The sequence shown here is derived from an EMBL/GenBank/DDBJ whole genome shotgun (WGS) entry which is preliminary data.</text>
</comment>
<dbReference type="Gene3D" id="3.30.930.10">
    <property type="entry name" value="Bira Bifunctional Protein, Domain 2"/>
    <property type="match status" value="1"/>
</dbReference>
<dbReference type="Pfam" id="PF03129">
    <property type="entry name" value="HGTP_anticodon"/>
    <property type="match status" value="1"/>
</dbReference>
<evidence type="ECO:0000313" key="12">
    <source>
        <dbReference type="Proteomes" id="UP000178175"/>
    </source>
</evidence>
<evidence type="ECO:0000256" key="8">
    <source>
        <dbReference type="ARBA" id="ARBA00029731"/>
    </source>
</evidence>
<dbReference type="InterPro" id="IPR002316">
    <property type="entry name" value="Pro-tRNA-ligase_IIa"/>
</dbReference>
<dbReference type="EC" id="6.1.1.15" evidence="1"/>
<dbReference type="PANTHER" id="PTHR42753">
    <property type="entry name" value="MITOCHONDRIAL RIBOSOME PROTEIN L39/PROLYL-TRNA LIGASE FAMILY MEMBER"/>
    <property type="match status" value="1"/>
</dbReference>
<dbReference type="CDD" id="cd00861">
    <property type="entry name" value="ProRS_anticodon_short"/>
    <property type="match status" value="1"/>
</dbReference>
<dbReference type="InterPro" id="IPR002314">
    <property type="entry name" value="aa-tRNA-synt_IIb"/>
</dbReference>
<dbReference type="GO" id="GO:0005524">
    <property type="term" value="F:ATP binding"/>
    <property type="evidence" value="ECO:0007669"/>
    <property type="project" value="UniProtKB-KW"/>
</dbReference>
<dbReference type="InterPro" id="IPR004154">
    <property type="entry name" value="Anticodon-bd"/>
</dbReference>
<accession>A0A1G2TF60</accession>
<proteinExistence type="predicted"/>
<dbReference type="InterPro" id="IPR006195">
    <property type="entry name" value="aa-tRNA-synth_II"/>
</dbReference>